<comment type="caution">
    <text evidence="8">The sequence shown here is derived from an EMBL/GenBank/DDBJ whole genome shotgun (WGS) entry which is preliminary data.</text>
</comment>
<dbReference type="InterPro" id="IPR039420">
    <property type="entry name" value="WalR-like"/>
</dbReference>
<evidence type="ECO:0000313" key="8">
    <source>
        <dbReference type="EMBL" id="MBA4608454.1"/>
    </source>
</evidence>
<sequence length="215" mass="22606">MTTVLVVDDHELFRAGMLAVLGSLPGIEVAGEAATGEEALDAVTRLQPDVVLMDLRMPGMGGLAATGRITERHPGTKVVVLTMNEDPGSVFAALRAGARGYLLKESGAEDVRRVIEGVTRGEAVFGPKVAEHVVRFFAGGGAGAPATAPFPHLTTREREVLDLMARGLDNASIARRLFLSEKTVRNRVSDILAKLQAGTRAEAVARARDAGIGEG</sequence>
<dbReference type="Pfam" id="PF00072">
    <property type="entry name" value="Response_reg"/>
    <property type="match status" value="1"/>
</dbReference>
<evidence type="ECO:0000259" key="7">
    <source>
        <dbReference type="PROSITE" id="PS50110"/>
    </source>
</evidence>
<dbReference type="Gene3D" id="3.40.50.2300">
    <property type="match status" value="1"/>
</dbReference>
<dbReference type="AlphaFoldDB" id="A0A838XN95"/>
<evidence type="ECO:0000256" key="4">
    <source>
        <dbReference type="ARBA" id="ARBA00023163"/>
    </source>
</evidence>
<dbReference type="PRINTS" id="PR00038">
    <property type="entry name" value="HTHLUXR"/>
</dbReference>
<dbReference type="CDD" id="cd06170">
    <property type="entry name" value="LuxR_C_like"/>
    <property type="match status" value="1"/>
</dbReference>
<feature type="domain" description="HTH luxR-type" evidence="6">
    <location>
        <begin position="146"/>
        <end position="211"/>
    </location>
</feature>
<gene>
    <name evidence="8" type="ORF">H1W00_08195</name>
</gene>
<evidence type="ECO:0000313" key="9">
    <source>
        <dbReference type="Proteomes" id="UP000550354"/>
    </source>
</evidence>
<keyword evidence="3" id="KW-0238">DNA-binding</keyword>
<name>A0A838XN95_9ACTN</name>
<dbReference type="InterPro" id="IPR011006">
    <property type="entry name" value="CheY-like_superfamily"/>
</dbReference>
<keyword evidence="4" id="KW-0804">Transcription</keyword>
<dbReference type="InterPro" id="IPR016032">
    <property type="entry name" value="Sig_transdc_resp-reg_C-effctor"/>
</dbReference>
<reference evidence="8 9" key="1">
    <citation type="submission" date="2020-07" db="EMBL/GenBank/DDBJ databases">
        <title>Draft genome and description of Aeromicrobium phoceense strain Marseille-Q0843 isolated from healthy skin swab.</title>
        <authorList>
            <person name="Boxberger M."/>
            <person name="La Scola B."/>
        </authorList>
    </citation>
    <scope>NUCLEOTIDE SEQUENCE [LARGE SCALE GENOMIC DNA]</scope>
    <source>
        <strain evidence="8 9">Marseille-Q0843</strain>
    </source>
</reference>
<keyword evidence="9" id="KW-1185">Reference proteome</keyword>
<dbReference type="EMBL" id="JACEOG010000001">
    <property type="protein sequence ID" value="MBA4608454.1"/>
    <property type="molecule type" value="Genomic_DNA"/>
</dbReference>
<dbReference type="GO" id="GO:0003677">
    <property type="term" value="F:DNA binding"/>
    <property type="evidence" value="ECO:0007669"/>
    <property type="project" value="UniProtKB-KW"/>
</dbReference>
<dbReference type="CDD" id="cd17535">
    <property type="entry name" value="REC_NarL-like"/>
    <property type="match status" value="1"/>
</dbReference>
<evidence type="ECO:0000256" key="1">
    <source>
        <dbReference type="ARBA" id="ARBA00022553"/>
    </source>
</evidence>
<dbReference type="GO" id="GO:0000160">
    <property type="term" value="P:phosphorelay signal transduction system"/>
    <property type="evidence" value="ECO:0007669"/>
    <property type="project" value="InterPro"/>
</dbReference>
<dbReference type="SMART" id="SM00448">
    <property type="entry name" value="REC"/>
    <property type="match status" value="1"/>
</dbReference>
<dbReference type="RefSeq" id="WP_181755255.1">
    <property type="nucleotide sequence ID" value="NZ_JACEOG010000001.1"/>
</dbReference>
<dbReference type="SUPFAM" id="SSF52172">
    <property type="entry name" value="CheY-like"/>
    <property type="match status" value="1"/>
</dbReference>
<dbReference type="SUPFAM" id="SSF46894">
    <property type="entry name" value="C-terminal effector domain of the bipartite response regulators"/>
    <property type="match status" value="1"/>
</dbReference>
<proteinExistence type="predicted"/>
<dbReference type="PANTHER" id="PTHR43214:SF24">
    <property type="entry name" value="TRANSCRIPTIONAL REGULATORY PROTEIN NARL-RELATED"/>
    <property type="match status" value="1"/>
</dbReference>
<dbReference type="GO" id="GO:0006355">
    <property type="term" value="P:regulation of DNA-templated transcription"/>
    <property type="evidence" value="ECO:0007669"/>
    <property type="project" value="InterPro"/>
</dbReference>
<dbReference type="PROSITE" id="PS50110">
    <property type="entry name" value="RESPONSE_REGULATORY"/>
    <property type="match status" value="1"/>
</dbReference>
<keyword evidence="1 5" id="KW-0597">Phosphoprotein</keyword>
<evidence type="ECO:0000256" key="5">
    <source>
        <dbReference type="PROSITE-ProRule" id="PRU00169"/>
    </source>
</evidence>
<dbReference type="InterPro" id="IPR000792">
    <property type="entry name" value="Tscrpt_reg_LuxR_C"/>
</dbReference>
<dbReference type="InterPro" id="IPR058245">
    <property type="entry name" value="NreC/VraR/RcsB-like_REC"/>
</dbReference>
<dbReference type="Pfam" id="PF00196">
    <property type="entry name" value="GerE"/>
    <property type="match status" value="1"/>
</dbReference>
<dbReference type="InterPro" id="IPR001789">
    <property type="entry name" value="Sig_transdc_resp-reg_receiver"/>
</dbReference>
<dbReference type="PANTHER" id="PTHR43214">
    <property type="entry name" value="TWO-COMPONENT RESPONSE REGULATOR"/>
    <property type="match status" value="1"/>
</dbReference>
<feature type="modified residue" description="4-aspartylphosphate" evidence="5">
    <location>
        <position position="54"/>
    </location>
</feature>
<evidence type="ECO:0000259" key="6">
    <source>
        <dbReference type="PROSITE" id="PS50043"/>
    </source>
</evidence>
<keyword evidence="2" id="KW-0805">Transcription regulation</keyword>
<feature type="domain" description="Response regulatory" evidence="7">
    <location>
        <begin position="3"/>
        <end position="119"/>
    </location>
</feature>
<dbReference type="PROSITE" id="PS50043">
    <property type="entry name" value="HTH_LUXR_2"/>
    <property type="match status" value="1"/>
</dbReference>
<dbReference type="SMART" id="SM00421">
    <property type="entry name" value="HTH_LUXR"/>
    <property type="match status" value="1"/>
</dbReference>
<dbReference type="Proteomes" id="UP000550354">
    <property type="component" value="Unassembled WGS sequence"/>
</dbReference>
<accession>A0A838XN95</accession>
<organism evidence="8 9">
    <name type="scientific">Aeromicrobium phoceense</name>
    <dbReference type="NCBI Taxonomy" id="2754045"/>
    <lineage>
        <taxon>Bacteria</taxon>
        <taxon>Bacillati</taxon>
        <taxon>Actinomycetota</taxon>
        <taxon>Actinomycetes</taxon>
        <taxon>Propionibacteriales</taxon>
        <taxon>Nocardioidaceae</taxon>
        <taxon>Aeromicrobium</taxon>
    </lineage>
</organism>
<evidence type="ECO:0000256" key="3">
    <source>
        <dbReference type="ARBA" id="ARBA00023125"/>
    </source>
</evidence>
<protein>
    <submittedName>
        <fullName evidence="8">Response regulator transcription factor</fullName>
    </submittedName>
</protein>
<evidence type="ECO:0000256" key="2">
    <source>
        <dbReference type="ARBA" id="ARBA00023015"/>
    </source>
</evidence>